<dbReference type="InterPro" id="IPR001496">
    <property type="entry name" value="SOCS_box"/>
</dbReference>
<keyword evidence="4" id="KW-1185">Reference proteome</keyword>
<evidence type="ECO:0000313" key="4">
    <source>
        <dbReference type="Proteomes" id="UP001164746"/>
    </source>
</evidence>
<accession>A0ABY7FIE0</accession>
<dbReference type="InterPro" id="IPR036036">
    <property type="entry name" value="SOCS_box-like_dom_sf"/>
</dbReference>
<reference evidence="3" key="1">
    <citation type="submission" date="2022-11" db="EMBL/GenBank/DDBJ databases">
        <title>Centuries of genome instability and evolution in soft-shell clam transmissible cancer (bioRxiv).</title>
        <authorList>
            <person name="Hart S.F.M."/>
            <person name="Yonemitsu M.A."/>
            <person name="Giersch R.M."/>
            <person name="Beal B.F."/>
            <person name="Arriagada G."/>
            <person name="Davis B.W."/>
            <person name="Ostrander E.A."/>
            <person name="Goff S.P."/>
            <person name="Metzger M.J."/>
        </authorList>
    </citation>
    <scope>NUCLEOTIDE SEQUENCE</scope>
    <source>
        <strain evidence="3">MELC-2E11</strain>
        <tissue evidence="3">Siphon/mantle</tissue>
    </source>
</reference>
<evidence type="ECO:0000313" key="2">
    <source>
        <dbReference type="EMBL" id="WAQ97380.1"/>
    </source>
</evidence>
<sequence length="417" mass="47802">MGAEESKPGSPCFGLMGPSSVVSNMNRQAQMARAWSLLHQCSLEQWKLGHGEAAGFGLTVMCCNNVVFKDCSPAFCTSQQNIINIPKSHRIFRFRRRHKFTKMAEHFEYKVVPAQMSCIQNFQVKSVLCVQQNTVVLHLIRNMTTQFGIVDLSSDKFLGVFGVQNVGFINEDLRGKISPDCSVCLIKLPSLQTGVVNGYEFQLYDLKTKNLLGEYSLPYLDTAFAFDPRFNWTHFAATSFQVGSDNSLSIVRVKSWEVLVTNPRLDDQRPSQNNELKDIFYSREGHLIFAVTITEGCHCRERKSRRTNPCDISIFVFNADTADTIHCIRYHRFTCGLHLCPVNYMPLFSHCGSRMAIILNDMEDTLDHVQIYKLPSSMSLQYRCRVRILQQYGPDRLRQLPLPKRLVQFLKFFPEYE</sequence>
<dbReference type="Proteomes" id="UP001164746">
    <property type="component" value="Chromosome 2"/>
</dbReference>
<feature type="domain" description="SOCS box" evidence="1">
    <location>
        <begin position="379"/>
        <end position="416"/>
    </location>
</feature>
<dbReference type="SMART" id="SM00969">
    <property type="entry name" value="SOCS_box"/>
    <property type="match status" value="1"/>
</dbReference>
<gene>
    <name evidence="3" type="ORF">MAR_014675</name>
    <name evidence="2" type="ORF">MAR_030070</name>
</gene>
<dbReference type="SUPFAM" id="SSF158235">
    <property type="entry name" value="SOCS box-like"/>
    <property type="match status" value="1"/>
</dbReference>
<dbReference type="Proteomes" id="UP001164746">
    <property type="component" value="Chromosome 12"/>
</dbReference>
<name>A0ABY7FIE0_MYAAR</name>
<dbReference type="EMBL" id="CP111013">
    <property type="protein sequence ID" value="WAQ97380.1"/>
    <property type="molecule type" value="Genomic_DNA"/>
</dbReference>
<evidence type="ECO:0000313" key="3">
    <source>
        <dbReference type="EMBL" id="WAR20701.1"/>
    </source>
</evidence>
<evidence type="ECO:0000259" key="1">
    <source>
        <dbReference type="PROSITE" id="PS50225"/>
    </source>
</evidence>
<proteinExistence type="predicted"/>
<dbReference type="EMBL" id="CP111023">
    <property type="protein sequence ID" value="WAR20701.1"/>
    <property type="molecule type" value="Genomic_DNA"/>
</dbReference>
<protein>
    <recommendedName>
        <fullName evidence="1">SOCS box domain-containing protein</fullName>
    </recommendedName>
</protein>
<dbReference type="Gene3D" id="1.10.750.20">
    <property type="entry name" value="SOCS box"/>
    <property type="match status" value="1"/>
</dbReference>
<organism evidence="3 4">
    <name type="scientific">Mya arenaria</name>
    <name type="common">Soft-shell clam</name>
    <dbReference type="NCBI Taxonomy" id="6604"/>
    <lineage>
        <taxon>Eukaryota</taxon>
        <taxon>Metazoa</taxon>
        <taxon>Spiralia</taxon>
        <taxon>Lophotrochozoa</taxon>
        <taxon>Mollusca</taxon>
        <taxon>Bivalvia</taxon>
        <taxon>Autobranchia</taxon>
        <taxon>Heteroconchia</taxon>
        <taxon>Euheterodonta</taxon>
        <taxon>Imparidentia</taxon>
        <taxon>Neoheterodontei</taxon>
        <taxon>Myida</taxon>
        <taxon>Myoidea</taxon>
        <taxon>Myidae</taxon>
        <taxon>Mya</taxon>
    </lineage>
</organism>
<dbReference type="Pfam" id="PF07525">
    <property type="entry name" value="SOCS_box"/>
    <property type="match status" value="1"/>
</dbReference>
<dbReference type="PROSITE" id="PS50225">
    <property type="entry name" value="SOCS"/>
    <property type="match status" value="1"/>
</dbReference>